<reference evidence="1 2" key="1">
    <citation type="journal article" date="2018" name="G3 (Bethesda)">
        <title>Phylogenetic and Phylogenomic Definition of Rhizopus Species.</title>
        <authorList>
            <person name="Gryganskyi A.P."/>
            <person name="Golan J."/>
            <person name="Dolatabadi S."/>
            <person name="Mondo S."/>
            <person name="Robb S."/>
            <person name="Idnurm A."/>
            <person name="Muszewska A."/>
            <person name="Steczkiewicz K."/>
            <person name="Masonjones S."/>
            <person name="Liao H.L."/>
            <person name="Gajdeczka M.T."/>
            <person name="Anike F."/>
            <person name="Vuek A."/>
            <person name="Anishchenko I.M."/>
            <person name="Voigt K."/>
            <person name="de Hoog G.S."/>
            <person name="Smith M.E."/>
            <person name="Heitman J."/>
            <person name="Vilgalys R."/>
            <person name="Stajich J.E."/>
        </authorList>
    </citation>
    <scope>NUCLEOTIDE SEQUENCE [LARGE SCALE GENOMIC DNA]</scope>
    <source>
        <strain evidence="1 2">LSU 92-RS-03</strain>
    </source>
</reference>
<evidence type="ECO:0000313" key="1">
    <source>
        <dbReference type="EMBL" id="RCH86123.1"/>
    </source>
</evidence>
<proteinExistence type="predicted"/>
<comment type="caution">
    <text evidence="1">The sequence shown here is derived from an EMBL/GenBank/DDBJ whole genome shotgun (WGS) entry which is preliminary data.</text>
</comment>
<accession>A0A367J861</accession>
<gene>
    <name evidence="1" type="ORF">CU098_009649</name>
</gene>
<dbReference type="EMBL" id="PJQM01004005">
    <property type="protein sequence ID" value="RCH86123.1"/>
    <property type="molecule type" value="Genomic_DNA"/>
</dbReference>
<dbReference type="AlphaFoldDB" id="A0A367J861"/>
<keyword evidence="2" id="KW-1185">Reference proteome</keyword>
<dbReference type="Proteomes" id="UP000253551">
    <property type="component" value="Unassembled WGS sequence"/>
</dbReference>
<evidence type="ECO:0000313" key="2">
    <source>
        <dbReference type="Proteomes" id="UP000253551"/>
    </source>
</evidence>
<sequence length="153" mass="17117">MYQQMYNYGPSSQSSTSLKEECHEVNKNDTNRNADNLFYNNSTQSHHYHSPINTSFSLRYPSFDSNSFDHTPSQEIYASRNQDHASIATFNDFHAISSSQDIVASLTNAPMFDHVETSHTSTITTTATVLPPLNTTPIVMAPLQHHPAASHQT</sequence>
<protein>
    <submittedName>
        <fullName evidence="1">Uncharacterized protein</fullName>
    </submittedName>
</protein>
<feature type="non-terminal residue" evidence="1">
    <location>
        <position position="153"/>
    </location>
</feature>
<dbReference type="STRING" id="4846.A0A367J861"/>
<name>A0A367J861_RHIST</name>
<organism evidence="1 2">
    <name type="scientific">Rhizopus stolonifer</name>
    <name type="common">Rhizopus nigricans</name>
    <dbReference type="NCBI Taxonomy" id="4846"/>
    <lineage>
        <taxon>Eukaryota</taxon>
        <taxon>Fungi</taxon>
        <taxon>Fungi incertae sedis</taxon>
        <taxon>Mucoromycota</taxon>
        <taxon>Mucoromycotina</taxon>
        <taxon>Mucoromycetes</taxon>
        <taxon>Mucorales</taxon>
        <taxon>Mucorineae</taxon>
        <taxon>Rhizopodaceae</taxon>
        <taxon>Rhizopus</taxon>
    </lineage>
</organism>